<dbReference type="GeneTree" id="ENSGT00940000160330"/>
<dbReference type="PROSITE" id="PS51293">
    <property type="entry name" value="SANT"/>
    <property type="match status" value="1"/>
</dbReference>
<dbReference type="InterPro" id="IPR017884">
    <property type="entry name" value="SANT_dom"/>
</dbReference>
<keyword evidence="15" id="KW-1185">Reference proteome</keyword>
<dbReference type="OMA" id="ELISHMM"/>
<evidence type="ECO:0000259" key="13">
    <source>
        <dbReference type="PROSITE" id="PS51293"/>
    </source>
</evidence>
<dbReference type="GO" id="GO:0008270">
    <property type="term" value="F:zinc ion binding"/>
    <property type="evidence" value="ECO:0007669"/>
    <property type="project" value="UniProtKB-KW"/>
</dbReference>
<feature type="compositionally biased region" description="Polar residues" evidence="10">
    <location>
        <begin position="811"/>
        <end position="827"/>
    </location>
</feature>
<dbReference type="Proteomes" id="UP000314983">
    <property type="component" value="Chromosome 6"/>
</dbReference>
<feature type="compositionally biased region" description="Basic residues" evidence="10">
    <location>
        <begin position="799"/>
        <end position="808"/>
    </location>
</feature>
<dbReference type="InterPro" id="IPR001005">
    <property type="entry name" value="SANT/Myb"/>
</dbReference>
<reference evidence="14" key="5">
    <citation type="submission" date="2025-09" db="UniProtKB">
        <authorList>
            <consortium name="Ensembl"/>
        </authorList>
    </citation>
    <scope>IDENTIFICATION</scope>
</reference>
<feature type="compositionally biased region" description="Basic and acidic residues" evidence="10">
    <location>
        <begin position="223"/>
        <end position="232"/>
    </location>
</feature>
<dbReference type="GO" id="GO:0000118">
    <property type="term" value="C:histone deacetylase complex"/>
    <property type="evidence" value="ECO:0007669"/>
    <property type="project" value="TreeGrafter"/>
</dbReference>
<dbReference type="PROSITE" id="PS50157">
    <property type="entry name" value="ZINC_FINGER_C2H2_2"/>
    <property type="match status" value="2"/>
</dbReference>
<evidence type="ECO:0000313" key="14">
    <source>
        <dbReference type="Ensembl" id="ENSEEEP00000009555.2"/>
    </source>
</evidence>
<name>A0A4W4EE52_ELEEL</name>
<evidence type="ECO:0000256" key="3">
    <source>
        <dbReference type="ARBA" id="ARBA00022771"/>
    </source>
</evidence>
<feature type="domain" description="C2H2-type" evidence="11">
    <location>
        <begin position="90"/>
        <end position="117"/>
    </location>
</feature>
<dbReference type="AlphaFoldDB" id="A0A4W4EE52"/>
<dbReference type="InterPro" id="IPR000949">
    <property type="entry name" value="ELM2_dom"/>
</dbReference>
<dbReference type="Pfam" id="PF13912">
    <property type="entry name" value="zf-C2H2_6"/>
    <property type="match status" value="2"/>
</dbReference>
<reference evidence="15" key="1">
    <citation type="journal article" date="2014" name="Science">
        <title>Nonhuman genetics. Genomic basis for the convergent evolution of electric organs.</title>
        <authorList>
            <person name="Gallant J.R."/>
            <person name="Traeger L.L."/>
            <person name="Volkening J.D."/>
            <person name="Moffett H."/>
            <person name="Chen P.H."/>
            <person name="Novina C.D."/>
            <person name="Phillips G.N.Jr."/>
            <person name="Anand R."/>
            <person name="Wells G.B."/>
            <person name="Pinch M."/>
            <person name="Guth R."/>
            <person name="Unguez G.A."/>
            <person name="Albert J.S."/>
            <person name="Zakon H.H."/>
            <person name="Samanta M.P."/>
            <person name="Sussman M.R."/>
        </authorList>
    </citation>
    <scope>NUCLEOTIDE SEQUENCE [LARGE SCALE GENOMIC DNA]</scope>
</reference>
<dbReference type="STRING" id="8005.ENSEEEP00000009555"/>
<dbReference type="PANTHER" id="PTHR16089:SF23">
    <property type="entry name" value="ZINC FINGER PROTEIN 541"/>
    <property type="match status" value="1"/>
</dbReference>
<keyword evidence="4" id="KW-0862">Zinc</keyword>
<dbReference type="SMART" id="SM00355">
    <property type="entry name" value="ZnF_C2H2"/>
    <property type="match status" value="3"/>
</dbReference>
<dbReference type="SMART" id="SM00717">
    <property type="entry name" value="SANT"/>
    <property type="match status" value="1"/>
</dbReference>
<feature type="domain" description="ELM2" evidence="12">
    <location>
        <begin position="578"/>
        <end position="670"/>
    </location>
</feature>
<evidence type="ECO:0000259" key="12">
    <source>
        <dbReference type="PROSITE" id="PS51156"/>
    </source>
</evidence>
<evidence type="ECO:0000313" key="15">
    <source>
        <dbReference type="Proteomes" id="UP000314983"/>
    </source>
</evidence>
<feature type="region of interest" description="Disordered" evidence="10">
    <location>
        <begin position="193"/>
        <end position="235"/>
    </location>
</feature>
<keyword evidence="5" id="KW-0805">Transcription regulation</keyword>
<protein>
    <recommendedName>
        <fullName evidence="16">Zinc finger protein 541</fullName>
    </recommendedName>
</protein>
<feature type="region of interest" description="Disordered" evidence="10">
    <location>
        <begin position="360"/>
        <end position="468"/>
    </location>
</feature>
<evidence type="ECO:0000256" key="5">
    <source>
        <dbReference type="ARBA" id="ARBA00023015"/>
    </source>
</evidence>
<evidence type="ECO:0000256" key="8">
    <source>
        <dbReference type="ARBA" id="ARBA00023242"/>
    </source>
</evidence>
<dbReference type="Pfam" id="PF00249">
    <property type="entry name" value="Myb_DNA-binding"/>
    <property type="match status" value="1"/>
</dbReference>
<keyword evidence="6" id="KW-0238">DNA-binding</keyword>
<dbReference type="Ensembl" id="ENSEEET00000009673.2">
    <property type="protein sequence ID" value="ENSEEEP00000009555.2"/>
    <property type="gene ID" value="ENSEEEG00000004887.2"/>
</dbReference>
<keyword evidence="3 9" id="KW-0863">Zinc-finger</keyword>
<dbReference type="Gene3D" id="1.10.10.60">
    <property type="entry name" value="Homeodomain-like"/>
    <property type="match status" value="1"/>
</dbReference>
<feature type="region of interest" description="Disordered" evidence="10">
    <location>
        <begin position="799"/>
        <end position="835"/>
    </location>
</feature>
<reference evidence="15" key="2">
    <citation type="journal article" date="2017" name="Sci. Adv.">
        <title>A tail of two voltages: Proteomic comparison of the three electric organs of the electric eel.</title>
        <authorList>
            <person name="Traeger L.L."/>
            <person name="Sabat G."/>
            <person name="Barrett-Wilt G.A."/>
            <person name="Wells G.B."/>
            <person name="Sussman M.R."/>
        </authorList>
    </citation>
    <scope>NUCLEOTIDE SEQUENCE [LARGE SCALE GENOMIC DNA]</scope>
</reference>
<feature type="domain" description="C2H2-type" evidence="11">
    <location>
        <begin position="62"/>
        <end position="89"/>
    </location>
</feature>
<sequence>MHKIILKFKNKKNSFSSGRTSGESLPPSVQDPDSVSVRETVSLFGPELFPTQAVQGAEVIMHQCSECRKVFGTTDALNKHLLTHQPDRPHVCTICQRGFKRYDHLTGHMLTHQKRDAYPCPQPDCQKRYYGQHSLRGHCSTQHGFYLLPVASQSLAPDPIRPGRAAWEPTQPSAVTEGPFEFHSRFLSPPTLASRPGAYSSHGGGHSGFASVATNSGSGCYPEEPKPSRPDPPEIVEAWGSAVAGASLNPESAADLPTSRGASWSHLWTASHDQQPGSRLGDPTTPESPRAKAQNIHGWESSLHFSMEDLQAWKEALSVQPCEEMTGAGLKRASGPASPVPSKHSRPILLKHQQHISYGNGAALCSGSHRNPSSAAPPSGHGETVRPPLHLPPASKTRKKGMRKKKSVNDADIPVPPLPAPRPLMQKCPRPRSGCLVSPSQVAMASFNRESTSSPSAKTEEEQNVLSRKCRRPSLLSTLIVPHPSPPPAGGQGCRAAGGYLSQLRSPGYLADHLLTSGFHLPTYTPPPMLSPLRPGTGLYFRTLTKHQPFLPPPPAPWTCFIFVVHMVVYTLCICLSRRINVGGHFQAEIPPLRNPLLMLYDEHPAQLVCAPWRDLPNNPDMQHRVTEFLDLCCSSVLPGGGTNIELALHCLYEVQGDILAALDLLLVRGDYRTSSHPLSDYHYAGSHRWSAQEMRLFRKALFNHSKDFQLIHSVLQTKSVAQCVEYYYSMKKMRKFKPRTRGADQNKGTVELSVGIFTQARCTNALCTHSDNLVASYQKCFCVAFMSFRGFRKVKSRNAHMKTHRHQERVSSSLNSWLSGDHSQGQGEDRPQVS</sequence>
<keyword evidence="7" id="KW-0804">Transcription</keyword>
<feature type="compositionally biased region" description="Polar residues" evidence="10">
    <location>
        <begin position="438"/>
        <end position="457"/>
    </location>
</feature>
<evidence type="ECO:0008006" key="16">
    <source>
        <dbReference type="Google" id="ProtNLM"/>
    </source>
</evidence>
<dbReference type="SUPFAM" id="SSF46689">
    <property type="entry name" value="Homeodomain-like"/>
    <property type="match status" value="1"/>
</dbReference>
<dbReference type="FunFam" id="1.10.10.60:FF:000012">
    <property type="entry name" value="Metastasis-associated 1 family, member 3"/>
    <property type="match status" value="1"/>
</dbReference>
<reference evidence="14" key="3">
    <citation type="submission" date="2020-05" db="EMBL/GenBank/DDBJ databases">
        <title>Electrophorus electricus (electric eel) genome, fEleEle1, primary haplotype.</title>
        <authorList>
            <person name="Myers G."/>
            <person name="Meyer A."/>
            <person name="Fedrigo O."/>
            <person name="Formenti G."/>
            <person name="Rhie A."/>
            <person name="Tracey A."/>
            <person name="Sims Y."/>
            <person name="Jarvis E.D."/>
        </authorList>
    </citation>
    <scope>NUCLEOTIDE SEQUENCE [LARGE SCALE GENOMIC DNA]</scope>
</reference>
<dbReference type="SUPFAM" id="SSF57667">
    <property type="entry name" value="beta-beta-alpha zinc fingers"/>
    <property type="match status" value="1"/>
</dbReference>
<dbReference type="GO" id="GO:0005667">
    <property type="term" value="C:transcription regulator complex"/>
    <property type="evidence" value="ECO:0007669"/>
    <property type="project" value="TreeGrafter"/>
</dbReference>
<dbReference type="PROSITE" id="PS51156">
    <property type="entry name" value="ELM2"/>
    <property type="match status" value="1"/>
</dbReference>
<dbReference type="Pfam" id="PF01448">
    <property type="entry name" value="ELM2"/>
    <property type="match status" value="1"/>
</dbReference>
<dbReference type="Gene3D" id="3.30.160.60">
    <property type="entry name" value="Classic Zinc Finger"/>
    <property type="match status" value="1"/>
</dbReference>
<reference evidence="14" key="4">
    <citation type="submission" date="2025-08" db="UniProtKB">
        <authorList>
            <consortium name="Ensembl"/>
        </authorList>
    </citation>
    <scope>IDENTIFICATION</scope>
</reference>
<evidence type="ECO:0000256" key="1">
    <source>
        <dbReference type="ARBA" id="ARBA00004123"/>
    </source>
</evidence>
<evidence type="ECO:0000256" key="9">
    <source>
        <dbReference type="PROSITE-ProRule" id="PRU00042"/>
    </source>
</evidence>
<proteinExistence type="predicted"/>
<evidence type="ECO:0000256" key="10">
    <source>
        <dbReference type="SAM" id="MobiDB-lite"/>
    </source>
</evidence>
<evidence type="ECO:0000259" key="11">
    <source>
        <dbReference type="PROSITE" id="PS50157"/>
    </source>
</evidence>
<dbReference type="InterPro" id="IPR009057">
    <property type="entry name" value="Homeodomain-like_sf"/>
</dbReference>
<dbReference type="InterPro" id="IPR013087">
    <property type="entry name" value="Znf_C2H2_type"/>
</dbReference>
<feature type="domain" description="SANT" evidence="13">
    <location>
        <begin position="685"/>
        <end position="736"/>
    </location>
</feature>
<dbReference type="GO" id="GO:0006357">
    <property type="term" value="P:regulation of transcription by RNA polymerase II"/>
    <property type="evidence" value="ECO:0007669"/>
    <property type="project" value="TreeGrafter"/>
</dbReference>
<dbReference type="SMART" id="SM01189">
    <property type="entry name" value="ELM2"/>
    <property type="match status" value="1"/>
</dbReference>
<comment type="subcellular location">
    <subcellularLocation>
        <location evidence="1">Nucleus</location>
    </subcellularLocation>
</comment>
<evidence type="ECO:0000256" key="2">
    <source>
        <dbReference type="ARBA" id="ARBA00022723"/>
    </source>
</evidence>
<dbReference type="GO" id="GO:0003714">
    <property type="term" value="F:transcription corepressor activity"/>
    <property type="evidence" value="ECO:0007669"/>
    <property type="project" value="TreeGrafter"/>
</dbReference>
<feature type="compositionally biased region" description="Basic residues" evidence="10">
    <location>
        <begin position="396"/>
        <end position="406"/>
    </location>
</feature>
<evidence type="ECO:0000256" key="7">
    <source>
        <dbReference type="ARBA" id="ARBA00023163"/>
    </source>
</evidence>
<dbReference type="GO" id="GO:0003677">
    <property type="term" value="F:DNA binding"/>
    <property type="evidence" value="ECO:0007669"/>
    <property type="project" value="UniProtKB-KW"/>
</dbReference>
<organism evidence="14 15">
    <name type="scientific">Electrophorus electricus</name>
    <name type="common">Electric eel</name>
    <name type="synonym">Gymnotus electricus</name>
    <dbReference type="NCBI Taxonomy" id="8005"/>
    <lineage>
        <taxon>Eukaryota</taxon>
        <taxon>Metazoa</taxon>
        <taxon>Chordata</taxon>
        <taxon>Craniata</taxon>
        <taxon>Vertebrata</taxon>
        <taxon>Euteleostomi</taxon>
        <taxon>Actinopterygii</taxon>
        <taxon>Neopterygii</taxon>
        <taxon>Teleostei</taxon>
        <taxon>Ostariophysi</taxon>
        <taxon>Gymnotiformes</taxon>
        <taxon>Gymnotoidei</taxon>
        <taxon>Gymnotidae</taxon>
        <taxon>Electrophorus</taxon>
    </lineage>
</organism>
<dbReference type="InterPro" id="IPR051066">
    <property type="entry name" value="Trans_reg/Corepressor"/>
</dbReference>
<keyword evidence="2" id="KW-0479">Metal-binding</keyword>
<accession>A0A4W4EE52</accession>
<gene>
    <name evidence="14" type="primary">ZNF541</name>
</gene>
<keyword evidence="8" id="KW-0539">Nucleus</keyword>
<feature type="region of interest" description="Disordered" evidence="10">
    <location>
        <begin position="271"/>
        <end position="291"/>
    </location>
</feature>
<evidence type="ECO:0000256" key="4">
    <source>
        <dbReference type="ARBA" id="ARBA00022833"/>
    </source>
</evidence>
<dbReference type="PROSITE" id="PS00028">
    <property type="entry name" value="ZINC_FINGER_C2H2_1"/>
    <property type="match status" value="3"/>
</dbReference>
<dbReference type="InterPro" id="IPR036236">
    <property type="entry name" value="Znf_C2H2_sf"/>
</dbReference>
<dbReference type="PANTHER" id="PTHR16089">
    <property type="entry name" value="REST COREPRESSOR COREST PROTEIN-RELATED"/>
    <property type="match status" value="1"/>
</dbReference>
<evidence type="ECO:0000256" key="6">
    <source>
        <dbReference type="ARBA" id="ARBA00023125"/>
    </source>
</evidence>